<evidence type="ECO:0000313" key="1">
    <source>
        <dbReference type="EMBL" id="PPQ91285.1"/>
    </source>
</evidence>
<proteinExistence type="predicted"/>
<dbReference type="InParanoid" id="A0A409XKI2"/>
<dbReference type="EMBL" id="NHYD01001402">
    <property type="protein sequence ID" value="PPQ91285.1"/>
    <property type="molecule type" value="Genomic_DNA"/>
</dbReference>
<dbReference type="Proteomes" id="UP000283269">
    <property type="component" value="Unassembled WGS sequence"/>
</dbReference>
<accession>A0A409XKI2</accession>
<organism evidence="1 2">
    <name type="scientific">Psilocybe cyanescens</name>
    <dbReference type="NCBI Taxonomy" id="93625"/>
    <lineage>
        <taxon>Eukaryota</taxon>
        <taxon>Fungi</taxon>
        <taxon>Dikarya</taxon>
        <taxon>Basidiomycota</taxon>
        <taxon>Agaricomycotina</taxon>
        <taxon>Agaricomycetes</taxon>
        <taxon>Agaricomycetidae</taxon>
        <taxon>Agaricales</taxon>
        <taxon>Agaricineae</taxon>
        <taxon>Strophariaceae</taxon>
        <taxon>Psilocybe</taxon>
    </lineage>
</organism>
<comment type="caution">
    <text evidence="1">The sequence shown here is derived from an EMBL/GenBank/DDBJ whole genome shotgun (WGS) entry which is preliminary data.</text>
</comment>
<reference evidence="1 2" key="1">
    <citation type="journal article" date="2018" name="Evol. Lett.">
        <title>Horizontal gene cluster transfer increased hallucinogenic mushroom diversity.</title>
        <authorList>
            <person name="Reynolds H.T."/>
            <person name="Vijayakumar V."/>
            <person name="Gluck-Thaler E."/>
            <person name="Korotkin H.B."/>
            <person name="Matheny P.B."/>
            <person name="Slot J.C."/>
        </authorList>
    </citation>
    <scope>NUCLEOTIDE SEQUENCE [LARGE SCALE GENOMIC DNA]</scope>
    <source>
        <strain evidence="1 2">2631</strain>
    </source>
</reference>
<protein>
    <submittedName>
        <fullName evidence="1">Uncharacterized protein</fullName>
    </submittedName>
</protein>
<keyword evidence="2" id="KW-1185">Reference proteome</keyword>
<gene>
    <name evidence="1" type="ORF">CVT25_006228</name>
</gene>
<name>A0A409XKI2_PSICY</name>
<evidence type="ECO:0000313" key="2">
    <source>
        <dbReference type="Proteomes" id="UP000283269"/>
    </source>
</evidence>
<dbReference type="AlphaFoldDB" id="A0A409XKI2"/>
<sequence length="160" mass="17207">MSAPNFGMVSCSAFIEAVAHRRHRPPSLECSEGKAPDALHHITLLSLQCPAVDSRHRYCAGPLAVHKWICVCVRRVTNSVTAALSQQGLRQSGSGVVMRNQMHSPRLLVEDPTGKLTLHNPHIIPCITPDAEGLGLPSPSCSIGEPLTFLIISTVETTLS</sequence>